<dbReference type="GO" id="GO:0015232">
    <property type="term" value="F:heme transmembrane transporter activity"/>
    <property type="evidence" value="ECO:0007669"/>
    <property type="project" value="InterPro"/>
</dbReference>
<feature type="transmembrane region" description="Helical" evidence="3">
    <location>
        <begin position="266"/>
        <end position="283"/>
    </location>
</feature>
<dbReference type="GO" id="GO:0016829">
    <property type="term" value="F:lyase activity"/>
    <property type="evidence" value="ECO:0007669"/>
    <property type="project" value="UniProtKB-KW"/>
</dbReference>
<evidence type="ECO:0000256" key="1">
    <source>
        <dbReference type="ARBA" id="ARBA00009186"/>
    </source>
</evidence>
<feature type="transmembrane region" description="Helical" evidence="3">
    <location>
        <begin position="199"/>
        <end position="221"/>
    </location>
</feature>
<dbReference type="RefSeq" id="WP_021171264.1">
    <property type="nucleotide sequence ID" value="NZ_CTRP01000016.1"/>
</dbReference>
<feature type="domain" description="Cytochrome c-type biogenesis protein CcmF C-terminal" evidence="5">
    <location>
        <begin position="311"/>
        <end position="566"/>
    </location>
</feature>
<feature type="transmembrane region" description="Helical" evidence="3">
    <location>
        <begin position="241"/>
        <end position="259"/>
    </location>
</feature>
<dbReference type="GO" id="GO:0016020">
    <property type="term" value="C:membrane"/>
    <property type="evidence" value="ECO:0007669"/>
    <property type="project" value="InterPro"/>
</dbReference>
<feature type="transmembrane region" description="Helical" evidence="3">
    <location>
        <begin position="416"/>
        <end position="434"/>
    </location>
</feature>
<sequence>MIGYGAVLLALVATMLVVGCYWPSGNDQIRAKHLASKARFFYGVSAGLVGVAAGYLLYLILGDRFDYAYVFSYSSRELALGYKVAAFWAGQEGSFMLWLVIHAAFGMVLLQRPAAPMPVMIVYALIQAALLGLLLVKSPFMMLAEPRVDGVGLNPLLQDMWMAIHPPVLFLGYAALAVPFAYALGSMWANHHQDWLKPAAVWTLFALSSLGAGMFLGGFWAYKVLGWGGYWAWDPVENSSLVPWLTAGAVIHLLAMVRVRVGAIRQAYAGVIASFILVLYGTFLTRSGVLSDFSTHSFADEGIGGLLGLTLLVTTFVAFVLYIVKWPSMPSGELYSQLSSREFMLALTALVLAFWGALVFVGMSTPLVSMALGSAQSVSSAFYNQATLPLAVAIGAALIAGPLSKWGGSCGGLGKNYWWLGLFLLGGLGVSMWLKLMQPLAAIALCLAVTAAAANGYAAWKRTLSWAAACSHIGVALLLAGIMASGAASQSVVVTFSKSQIQSVFGQQISYEGTELEPAGKDSYNMFHIGPDKTIVQALTKLNKAGMPAAREPAIYRSLLADIYIAPIEKEAEASPELTLIKGQPLTQEDVSLTFVKFSMAGMDGSAAVKVQTVIAVTAGGQTQEVRPELTNQNGHIIGSTVTAFDRYQLHITGLRPGDGQITIEFNDKKAVSAARPMRLEAEVSYKPLINLVWLGAFLITVGTGWAGVKKLLGQRQAQQRGSKSCCQDY</sequence>
<feature type="transmembrane region" description="Helical" evidence="3">
    <location>
        <begin position="689"/>
        <end position="709"/>
    </location>
</feature>
<feature type="transmembrane region" description="Helical" evidence="3">
    <location>
        <begin position="164"/>
        <end position="187"/>
    </location>
</feature>
<dbReference type="Pfam" id="PF01578">
    <property type="entry name" value="Cytochrom_C_asm"/>
    <property type="match status" value="1"/>
</dbReference>
<dbReference type="PRINTS" id="PR01410">
    <property type="entry name" value="CCBIOGENESIS"/>
</dbReference>
<proteinExistence type="inferred from homology"/>
<organism evidence="6 7">
    <name type="scientific">Sporomusa ovata</name>
    <dbReference type="NCBI Taxonomy" id="2378"/>
    <lineage>
        <taxon>Bacteria</taxon>
        <taxon>Bacillati</taxon>
        <taxon>Bacillota</taxon>
        <taxon>Negativicutes</taxon>
        <taxon>Selenomonadales</taxon>
        <taxon>Sporomusaceae</taxon>
        <taxon>Sporomusa</taxon>
    </lineage>
</organism>
<feature type="transmembrane region" description="Helical" evidence="3">
    <location>
        <begin position="440"/>
        <end position="459"/>
    </location>
</feature>
<dbReference type="GO" id="GO:0017004">
    <property type="term" value="P:cytochrome complex assembly"/>
    <property type="evidence" value="ECO:0007669"/>
    <property type="project" value="UniProtKB-KW"/>
</dbReference>
<feature type="transmembrane region" description="Helical" evidence="3">
    <location>
        <begin position="122"/>
        <end position="144"/>
    </location>
</feature>
<keyword evidence="3" id="KW-0472">Membrane</keyword>
<keyword evidence="3" id="KW-1133">Transmembrane helix</keyword>
<dbReference type="AlphaFoldDB" id="A0A0U1L5R6"/>
<evidence type="ECO:0000313" key="7">
    <source>
        <dbReference type="Proteomes" id="UP000049855"/>
    </source>
</evidence>
<keyword evidence="7" id="KW-1185">Reference proteome</keyword>
<dbReference type="PANTHER" id="PTHR43653:SF1">
    <property type="entry name" value="CYTOCHROME C-TYPE BIOGENESIS PROTEIN CCMF"/>
    <property type="match status" value="1"/>
</dbReference>
<feature type="transmembrane region" description="Helical" evidence="3">
    <location>
        <begin position="466"/>
        <end position="488"/>
    </location>
</feature>
<dbReference type="GO" id="GO:0020037">
    <property type="term" value="F:heme binding"/>
    <property type="evidence" value="ECO:0007669"/>
    <property type="project" value="InterPro"/>
</dbReference>
<feature type="transmembrane region" description="Helical" evidence="3">
    <location>
        <begin position="93"/>
        <end position="110"/>
    </location>
</feature>
<evidence type="ECO:0000313" key="6">
    <source>
        <dbReference type="EMBL" id="CQR75042.1"/>
    </source>
</evidence>
<dbReference type="InterPro" id="IPR032523">
    <property type="entry name" value="CcmF_C"/>
</dbReference>
<keyword evidence="6" id="KW-0456">Lyase</keyword>
<evidence type="ECO:0000256" key="3">
    <source>
        <dbReference type="SAM" id="Phobius"/>
    </source>
</evidence>
<dbReference type="Pfam" id="PF16327">
    <property type="entry name" value="CcmF_C"/>
    <property type="match status" value="1"/>
</dbReference>
<evidence type="ECO:0000256" key="2">
    <source>
        <dbReference type="ARBA" id="ARBA00022748"/>
    </source>
</evidence>
<dbReference type="InterPro" id="IPR003567">
    <property type="entry name" value="Cyt_c_biogenesis"/>
</dbReference>
<evidence type="ECO:0000259" key="4">
    <source>
        <dbReference type="Pfam" id="PF01578"/>
    </source>
</evidence>
<feature type="domain" description="Cytochrome c assembly protein" evidence="4">
    <location>
        <begin position="88"/>
        <end position="287"/>
    </location>
</feature>
<gene>
    <name evidence="6" type="ORF">SpAn4DRAFT_4406</name>
</gene>
<dbReference type="PANTHER" id="PTHR43653">
    <property type="entry name" value="CYTOCHROME C ASSEMBLY PROTEIN-RELATED"/>
    <property type="match status" value="1"/>
</dbReference>
<keyword evidence="2" id="KW-0201">Cytochrome c-type biogenesis</keyword>
<feature type="transmembrane region" description="Helical" evidence="3">
    <location>
        <begin position="6"/>
        <end position="24"/>
    </location>
</feature>
<reference evidence="7" key="1">
    <citation type="submission" date="2015-03" db="EMBL/GenBank/DDBJ databases">
        <authorList>
            <person name="Nijsse Bart"/>
        </authorList>
    </citation>
    <scope>NUCLEOTIDE SEQUENCE [LARGE SCALE GENOMIC DNA]</scope>
</reference>
<evidence type="ECO:0000259" key="5">
    <source>
        <dbReference type="Pfam" id="PF16327"/>
    </source>
</evidence>
<dbReference type="EMBL" id="CTRP01000016">
    <property type="protein sequence ID" value="CQR75042.1"/>
    <property type="molecule type" value="Genomic_DNA"/>
</dbReference>
<dbReference type="Proteomes" id="UP000049855">
    <property type="component" value="Unassembled WGS sequence"/>
</dbReference>
<comment type="similarity">
    <text evidence="1">Belongs to the CcmF/CycK/Ccl1/NrfE/CcsA family.</text>
</comment>
<name>A0A0U1L5R6_9FIRM</name>
<feature type="transmembrane region" description="Helical" evidence="3">
    <location>
        <begin position="382"/>
        <end position="404"/>
    </location>
</feature>
<protein>
    <submittedName>
        <fullName evidence="6">Cytochrome c heme lyase subunit CcmF</fullName>
    </submittedName>
</protein>
<feature type="transmembrane region" description="Helical" evidence="3">
    <location>
        <begin position="343"/>
        <end position="362"/>
    </location>
</feature>
<feature type="transmembrane region" description="Helical" evidence="3">
    <location>
        <begin position="40"/>
        <end position="61"/>
    </location>
</feature>
<dbReference type="InterPro" id="IPR002541">
    <property type="entry name" value="Cyt_c_assembly"/>
</dbReference>
<keyword evidence="3" id="KW-0812">Transmembrane</keyword>
<feature type="transmembrane region" description="Helical" evidence="3">
    <location>
        <begin position="303"/>
        <end position="323"/>
    </location>
</feature>
<accession>A0A0U1L5R6</accession>